<dbReference type="CDD" id="cd03246">
    <property type="entry name" value="ABCC_Protease_Secretion"/>
    <property type="match status" value="1"/>
</dbReference>
<dbReference type="SMART" id="SM00382">
    <property type="entry name" value="AAA"/>
    <property type="match status" value="1"/>
</dbReference>
<dbReference type="SUPFAM" id="SSF52540">
    <property type="entry name" value="P-loop containing nucleoside triphosphate hydrolases"/>
    <property type="match status" value="1"/>
</dbReference>
<dbReference type="Pfam" id="PF00664">
    <property type="entry name" value="ABC_membrane"/>
    <property type="match status" value="1"/>
</dbReference>
<sequence>MNKPKSSVTYPELFDAMKSVRRYFLYAGLFSAAVNILMLTPIIYMLQVYDRVISSGSYSTLLMLTLLMVFLTMAMGGFEWVRSMILTSASNKIELQLRERVFNATFKNALLSGNNKSAQPLNDLSGLRQFMTGNGLFAFFDAPWFPIYVAIMFVFHFWFGVVAIVAGIVMVLLAWANEKATNKRLKDANTKANQVNGQVAGSIRNAEVIAAMGMTADIRHQQEIKSDEVLGLQTEASRAAGVLTSISKTFRITTQSLILGLGALLALQQEISPGMMIAGSLLLGRALAPIDLLVGTWKGFSVARAQYERLGQLLETIPPAQDHMSLPAPEGHLVLEQVMVAPPGTRTAVVKGVSLELPAGEALGIVGPSASGKSTLARAILGIWPSVAGKVRLDGADIAAWDRGELGPYVGYLPQDIELFDGSISDNICRFGEPDAEQIVAAAQMAGVHEMILRLPDGYDTVIGGAGGTLSGGQRQRIGLARAVYGNPRLLVLDEPNSNLDDAGERELVSALQRVKEQGATVIVITHRTMVLQGMDKLLVMKDGLAVSFGPKDEVLASLTGQRA</sequence>
<dbReference type="InterPro" id="IPR039421">
    <property type="entry name" value="Type_1_exporter"/>
</dbReference>
<dbReference type="SUPFAM" id="SSF90123">
    <property type="entry name" value="ABC transporter transmembrane region"/>
    <property type="match status" value="1"/>
</dbReference>
<dbReference type="GO" id="GO:0030253">
    <property type="term" value="P:protein secretion by the type I secretion system"/>
    <property type="evidence" value="ECO:0007669"/>
    <property type="project" value="InterPro"/>
</dbReference>
<accession>A0A0F9YA05</accession>
<feature type="transmembrane region" description="Helical" evidence="9">
    <location>
        <begin position="23"/>
        <end position="46"/>
    </location>
</feature>
<dbReference type="NCBIfam" id="TIGR01842">
    <property type="entry name" value="type_I_sec_PrtD"/>
    <property type="match status" value="1"/>
</dbReference>
<dbReference type="CDD" id="cd18586">
    <property type="entry name" value="ABC_6TM_PrtD_like"/>
    <property type="match status" value="1"/>
</dbReference>
<dbReference type="GO" id="GO:0005524">
    <property type="term" value="F:ATP binding"/>
    <property type="evidence" value="ECO:0007669"/>
    <property type="project" value="UniProtKB-KW"/>
</dbReference>
<gene>
    <name evidence="12" type="ORF">LCGC14_0039360</name>
</gene>
<dbReference type="InterPro" id="IPR036640">
    <property type="entry name" value="ABC1_TM_sf"/>
</dbReference>
<feature type="transmembrane region" description="Helical" evidence="9">
    <location>
        <begin position="58"/>
        <end position="78"/>
    </location>
</feature>
<dbReference type="InterPro" id="IPR011527">
    <property type="entry name" value="ABC1_TM_dom"/>
</dbReference>
<dbReference type="GO" id="GO:0016887">
    <property type="term" value="F:ATP hydrolysis activity"/>
    <property type="evidence" value="ECO:0007669"/>
    <property type="project" value="InterPro"/>
</dbReference>
<evidence type="ECO:0000256" key="8">
    <source>
        <dbReference type="ARBA" id="ARBA00023136"/>
    </source>
</evidence>
<keyword evidence="4 9" id="KW-0812">Transmembrane</keyword>
<evidence type="ECO:0000256" key="5">
    <source>
        <dbReference type="ARBA" id="ARBA00022741"/>
    </source>
</evidence>
<dbReference type="GO" id="GO:0005886">
    <property type="term" value="C:plasma membrane"/>
    <property type="evidence" value="ECO:0007669"/>
    <property type="project" value="UniProtKB-SubCell"/>
</dbReference>
<dbReference type="PROSITE" id="PS00211">
    <property type="entry name" value="ABC_TRANSPORTER_1"/>
    <property type="match status" value="1"/>
</dbReference>
<dbReference type="Gene3D" id="3.40.50.300">
    <property type="entry name" value="P-loop containing nucleotide triphosphate hydrolases"/>
    <property type="match status" value="1"/>
</dbReference>
<evidence type="ECO:0000259" key="10">
    <source>
        <dbReference type="PROSITE" id="PS50893"/>
    </source>
</evidence>
<evidence type="ECO:0000256" key="9">
    <source>
        <dbReference type="SAM" id="Phobius"/>
    </source>
</evidence>
<evidence type="ECO:0000259" key="11">
    <source>
        <dbReference type="PROSITE" id="PS50929"/>
    </source>
</evidence>
<dbReference type="InterPro" id="IPR010128">
    <property type="entry name" value="ATPase_T1SS_PrtD-like"/>
</dbReference>
<dbReference type="GO" id="GO:0140359">
    <property type="term" value="F:ABC-type transporter activity"/>
    <property type="evidence" value="ECO:0007669"/>
    <property type="project" value="InterPro"/>
</dbReference>
<keyword evidence="6" id="KW-0067">ATP-binding</keyword>
<dbReference type="InterPro" id="IPR003439">
    <property type="entry name" value="ABC_transporter-like_ATP-bd"/>
</dbReference>
<evidence type="ECO:0000256" key="3">
    <source>
        <dbReference type="ARBA" id="ARBA00022475"/>
    </source>
</evidence>
<evidence type="ECO:0000256" key="1">
    <source>
        <dbReference type="ARBA" id="ARBA00004651"/>
    </source>
</evidence>
<reference evidence="12" key="1">
    <citation type="journal article" date="2015" name="Nature">
        <title>Complex archaea that bridge the gap between prokaryotes and eukaryotes.</title>
        <authorList>
            <person name="Spang A."/>
            <person name="Saw J.H."/>
            <person name="Jorgensen S.L."/>
            <person name="Zaremba-Niedzwiedzka K."/>
            <person name="Martijn J."/>
            <person name="Lind A.E."/>
            <person name="van Eijk R."/>
            <person name="Schleper C."/>
            <person name="Guy L."/>
            <person name="Ettema T.J."/>
        </authorList>
    </citation>
    <scope>NUCLEOTIDE SEQUENCE</scope>
</reference>
<dbReference type="Gene3D" id="1.20.1560.10">
    <property type="entry name" value="ABC transporter type 1, transmembrane domain"/>
    <property type="match status" value="1"/>
</dbReference>
<dbReference type="Pfam" id="PF00005">
    <property type="entry name" value="ABC_tran"/>
    <property type="match status" value="1"/>
</dbReference>
<dbReference type="AlphaFoldDB" id="A0A0F9YA05"/>
<keyword evidence="8 9" id="KW-0472">Membrane</keyword>
<evidence type="ECO:0000256" key="7">
    <source>
        <dbReference type="ARBA" id="ARBA00022989"/>
    </source>
</evidence>
<dbReference type="GO" id="GO:0030256">
    <property type="term" value="C:type I protein secretion system complex"/>
    <property type="evidence" value="ECO:0007669"/>
    <property type="project" value="InterPro"/>
</dbReference>
<evidence type="ECO:0000256" key="4">
    <source>
        <dbReference type="ARBA" id="ARBA00022692"/>
    </source>
</evidence>
<evidence type="ECO:0000313" key="12">
    <source>
        <dbReference type="EMBL" id="KKO08817.1"/>
    </source>
</evidence>
<dbReference type="PANTHER" id="PTHR24221:SF248">
    <property type="entry name" value="ABC TRANSPORTER TRANSMEMBRANE REGION"/>
    <property type="match status" value="1"/>
</dbReference>
<dbReference type="PANTHER" id="PTHR24221">
    <property type="entry name" value="ATP-BINDING CASSETTE SUB-FAMILY B"/>
    <property type="match status" value="1"/>
</dbReference>
<dbReference type="InterPro" id="IPR017871">
    <property type="entry name" value="ABC_transporter-like_CS"/>
</dbReference>
<feature type="domain" description="ABC transporter" evidence="10">
    <location>
        <begin position="333"/>
        <end position="564"/>
    </location>
</feature>
<dbReference type="GO" id="GO:0034040">
    <property type="term" value="F:ATPase-coupled lipid transmembrane transporter activity"/>
    <property type="evidence" value="ECO:0007669"/>
    <property type="project" value="TreeGrafter"/>
</dbReference>
<dbReference type="PROSITE" id="PS50893">
    <property type="entry name" value="ABC_TRANSPORTER_2"/>
    <property type="match status" value="1"/>
</dbReference>
<feature type="domain" description="ABC transmembrane type-1" evidence="11">
    <location>
        <begin position="27"/>
        <end position="297"/>
    </location>
</feature>
<dbReference type="InterPro" id="IPR047957">
    <property type="entry name" value="ABC_AprD-like_6TM"/>
</dbReference>
<keyword evidence="3" id="KW-1003">Cell membrane</keyword>
<keyword evidence="5" id="KW-0547">Nucleotide-binding</keyword>
<dbReference type="InterPro" id="IPR027417">
    <property type="entry name" value="P-loop_NTPase"/>
</dbReference>
<dbReference type="FunFam" id="3.40.50.300:FF:001444">
    <property type="entry name" value="ABC transporter ATP-binding protein"/>
    <property type="match status" value="1"/>
</dbReference>
<feature type="transmembrane region" description="Helical" evidence="9">
    <location>
        <begin position="147"/>
        <end position="176"/>
    </location>
</feature>
<dbReference type="EMBL" id="LAZR01000008">
    <property type="protein sequence ID" value="KKO08817.1"/>
    <property type="molecule type" value="Genomic_DNA"/>
</dbReference>
<evidence type="ECO:0000256" key="2">
    <source>
        <dbReference type="ARBA" id="ARBA00022448"/>
    </source>
</evidence>
<organism evidence="12">
    <name type="scientific">marine sediment metagenome</name>
    <dbReference type="NCBI Taxonomy" id="412755"/>
    <lineage>
        <taxon>unclassified sequences</taxon>
        <taxon>metagenomes</taxon>
        <taxon>ecological metagenomes</taxon>
    </lineage>
</organism>
<dbReference type="InterPro" id="IPR003593">
    <property type="entry name" value="AAA+_ATPase"/>
</dbReference>
<protein>
    <recommendedName>
        <fullName evidence="13">Type I secretion system permease/ATPase</fullName>
    </recommendedName>
</protein>
<keyword evidence="7 9" id="KW-1133">Transmembrane helix</keyword>
<evidence type="ECO:0008006" key="13">
    <source>
        <dbReference type="Google" id="ProtNLM"/>
    </source>
</evidence>
<evidence type="ECO:0000256" key="6">
    <source>
        <dbReference type="ARBA" id="ARBA00022840"/>
    </source>
</evidence>
<name>A0A0F9YA05_9ZZZZ</name>
<proteinExistence type="predicted"/>
<keyword evidence="2" id="KW-0813">Transport</keyword>
<comment type="caution">
    <text evidence="12">The sequence shown here is derived from an EMBL/GenBank/DDBJ whole genome shotgun (WGS) entry which is preliminary data.</text>
</comment>
<dbReference type="PROSITE" id="PS50929">
    <property type="entry name" value="ABC_TM1F"/>
    <property type="match status" value="1"/>
</dbReference>
<comment type="subcellular location">
    <subcellularLocation>
        <location evidence="1">Cell membrane</location>
        <topology evidence="1">Multi-pass membrane protein</topology>
    </subcellularLocation>
</comment>